<evidence type="ECO:0000256" key="4">
    <source>
        <dbReference type="ARBA" id="ARBA00022833"/>
    </source>
</evidence>
<comment type="similarity">
    <text evidence="7">Belongs to the RecR family.</text>
</comment>
<dbReference type="PROSITE" id="PS50880">
    <property type="entry name" value="TOPRIM"/>
    <property type="match status" value="1"/>
</dbReference>
<accession>A0A1G2H514</accession>
<keyword evidence="2 7" id="KW-0227">DNA damage</keyword>
<evidence type="ECO:0000313" key="9">
    <source>
        <dbReference type="EMBL" id="OGZ57584.1"/>
    </source>
</evidence>
<dbReference type="Gene3D" id="1.10.8.420">
    <property type="entry name" value="RecR Domain 1"/>
    <property type="match status" value="1"/>
</dbReference>
<keyword evidence="3 7" id="KW-0863">Zinc-finger</keyword>
<comment type="caution">
    <text evidence="7">Lacks conserved residue(s) required for the propagation of feature annotation.</text>
</comment>
<proteinExistence type="inferred from homology"/>
<dbReference type="SUPFAM" id="SSF111304">
    <property type="entry name" value="Recombination protein RecR"/>
    <property type="match status" value="1"/>
</dbReference>
<dbReference type="InterPro" id="IPR023627">
    <property type="entry name" value="Rcmb_RecR"/>
</dbReference>
<comment type="function">
    <text evidence="7">May play a role in DNA repair. It seems to be involved in an RecBC-independent recombinational process of DNA repair. It may act with RecF and RecO.</text>
</comment>
<evidence type="ECO:0000256" key="6">
    <source>
        <dbReference type="ARBA" id="ARBA00023204"/>
    </source>
</evidence>
<evidence type="ECO:0000259" key="8">
    <source>
        <dbReference type="PROSITE" id="PS50880"/>
    </source>
</evidence>
<comment type="caution">
    <text evidence="9">The sequence shown here is derived from an EMBL/GenBank/DDBJ whole genome shotgun (WGS) entry which is preliminary data.</text>
</comment>
<keyword evidence="4 7" id="KW-0862">Zinc</keyword>
<name>A0A1G2H514_9BACT</name>
<reference evidence="9 10" key="1">
    <citation type="journal article" date="2016" name="Nat. Commun.">
        <title>Thousands of microbial genomes shed light on interconnected biogeochemical processes in an aquifer system.</title>
        <authorList>
            <person name="Anantharaman K."/>
            <person name="Brown C.T."/>
            <person name="Hug L.A."/>
            <person name="Sharon I."/>
            <person name="Castelle C.J."/>
            <person name="Probst A.J."/>
            <person name="Thomas B.C."/>
            <person name="Singh A."/>
            <person name="Wilkins M.J."/>
            <person name="Karaoz U."/>
            <person name="Brodie E.L."/>
            <person name="Williams K.H."/>
            <person name="Hubbard S.S."/>
            <person name="Banfield J.F."/>
        </authorList>
    </citation>
    <scope>NUCLEOTIDE SEQUENCE [LARGE SCALE GENOMIC DNA]</scope>
</reference>
<dbReference type="PANTHER" id="PTHR30446:SF0">
    <property type="entry name" value="RECOMBINATION PROTEIN RECR"/>
    <property type="match status" value="1"/>
</dbReference>
<keyword evidence="6 7" id="KW-0234">DNA repair</keyword>
<dbReference type="GO" id="GO:0006281">
    <property type="term" value="P:DNA repair"/>
    <property type="evidence" value="ECO:0007669"/>
    <property type="project" value="UniProtKB-UniRule"/>
</dbReference>
<feature type="domain" description="Toprim" evidence="8">
    <location>
        <begin position="84"/>
        <end position="187"/>
    </location>
</feature>
<evidence type="ECO:0000256" key="1">
    <source>
        <dbReference type="ARBA" id="ARBA00022723"/>
    </source>
</evidence>
<dbReference type="NCBIfam" id="TIGR00615">
    <property type="entry name" value="recR"/>
    <property type="match status" value="1"/>
</dbReference>
<evidence type="ECO:0000256" key="3">
    <source>
        <dbReference type="ARBA" id="ARBA00022771"/>
    </source>
</evidence>
<dbReference type="Pfam" id="PF13662">
    <property type="entry name" value="Toprim_4"/>
    <property type="match status" value="1"/>
</dbReference>
<dbReference type="GO" id="GO:0003677">
    <property type="term" value="F:DNA binding"/>
    <property type="evidence" value="ECO:0007669"/>
    <property type="project" value="UniProtKB-UniRule"/>
</dbReference>
<dbReference type="Pfam" id="PF21176">
    <property type="entry name" value="RecR_HhH"/>
    <property type="match status" value="1"/>
</dbReference>
<evidence type="ECO:0000256" key="5">
    <source>
        <dbReference type="ARBA" id="ARBA00023172"/>
    </source>
</evidence>
<dbReference type="AlphaFoldDB" id="A0A1G2H514"/>
<dbReference type="STRING" id="1802158.A2827_01175"/>
<dbReference type="GO" id="GO:0008270">
    <property type="term" value="F:zinc ion binding"/>
    <property type="evidence" value="ECO:0007669"/>
    <property type="project" value="UniProtKB-KW"/>
</dbReference>
<keyword evidence="5 7" id="KW-0233">DNA recombination</keyword>
<keyword evidence="1 7" id="KW-0479">Metal-binding</keyword>
<dbReference type="HAMAP" id="MF_00017">
    <property type="entry name" value="RecR"/>
    <property type="match status" value="1"/>
</dbReference>
<dbReference type="Proteomes" id="UP000177932">
    <property type="component" value="Unassembled WGS sequence"/>
</dbReference>
<dbReference type="PANTHER" id="PTHR30446">
    <property type="entry name" value="RECOMBINATION PROTEIN RECR"/>
    <property type="match status" value="1"/>
</dbReference>
<gene>
    <name evidence="7" type="primary">recR</name>
    <name evidence="9" type="ORF">A2827_01175</name>
</gene>
<dbReference type="GO" id="GO:0006310">
    <property type="term" value="P:DNA recombination"/>
    <property type="evidence" value="ECO:0007669"/>
    <property type="project" value="UniProtKB-UniRule"/>
</dbReference>
<dbReference type="EMBL" id="MHOD01000027">
    <property type="protein sequence ID" value="OGZ57584.1"/>
    <property type="molecule type" value="Genomic_DNA"/>
</dbReference>
<evidence type="ECO:0000256" key="2">
    <source>
        <dbReference type="ARBA" id="ARBA00022763"/>
    </source>
</evidence>
<evidence type="ECO:0000313" key="10">
    <source>
        <dbReference type="Proteomes" id="UP000177932"/>
    </source>
</evidence>
<dbReference type="Gene3D" id="3.40.1360.10">
    <property type="match status" value="1"/>
</dbReference>
<dbReference type="Pfam" id="PF21175">
    <property type="entry name" value="RecR_C"/>
    <property type="match status" value="1"/>
</dbReference>
<sequence length="208" mass="23492">MLPSHLKELITQFTALPGIGPRQAARFAFHLLRNENDISSLSSALDSVAKSIRLCRNCYIPAYSPNDEKDAICVICSNPNRNKNIVCVVEKETDALNFEKSRYFQGHYYILGGFINPIDETGLSKARVSILLNRVRNRQYKNSVEFILALSPRREGDFTCSYIESKLKESANPEDTIKITRLGRGLSTGSELEYADQETLRNALEGRR</sequence>
<dbReference type="InterPro" id="IPR000093">
    <property type="entry name" value="DNA_Rcmb_RecR"/>
</dbReference>
<protein>
    <recommendedName>
        <fullName evidence="7">Recombination protein RecR</fullName>
    </recommendedName>
</protein>
<evidence type="ECO:0000256" key="7">
    <source>
        <dbReference type="HAMAP-Rule" id="MF_00017"/>
    </source>
</evidence>
<dbReference type="InterPro" id="IPR006171">
    <property type="entry name" value="TOPRIM_dom"/>
</dbReference>
<organism evidence="9 10">
    <name type="scientific">Candidatus Spechtbacteria bacterium RIFCSPHIGHO2_01_FULL_43_30</name>
    <dbReference type="NCBI Taxonomy" id="1802158"/>
    <lineage>
        <taxon>Bacteria</taxon>
        <taxon>Candidatus Spechtiibacteriota</taxon>
    </lineage>
</organism>